<feature type="transmembrane region" description="Helical" evidence="7">
    <location>
        <begin position="20"/>
        <end position="40"/>
    </location>
</feature>
<dbReference type="EC" id="4.2.2.29" evidence="7"/>
<comment type="function">
    <text evidence="7">Functions as a peptidoglycan terminase that cleaves nascent peptidoglycan strands endolytically to terminate their elongation.</text>
</comment>
<dbReference type="GO" id="GO:0008932">
    <property type="term" value="F:lytic endotransglycosylase activity"/>
    <property type="evidence" value="ECO:0007669"/>
    <property type="project" value="UniProtKB-UniRule"/>
</dbReference>
<dbReference type="Gene3D" id="3.30.160.60">
    <property type="entry name" value="Classic Zinc Finger"/>
    <property type="match status" value="1"/>
</dbReference>
<dbReference type="Gene3D" id="3.30.1490.480">
    <property type="entry name" value="Endolytic murein transglycosylase"/>
    <property type="match status" value="1"/>
</dbReference>
<comment type="catalytic activity">
    <reaction evidence="7">
        <text>a peptidoglycan chain = a peptidoglycan chain with N-acetyl-1,6-anhydromuramyl-[peptide] at the reducing end + a peptidoglycan chain with N-acetylglucosamine at the non-reducing end.</text>
        <dbReference type="EC" id="4.2.2.29"/>
    </reaction>
</comment>
<dbReference type="GO" id="GO:0071555">
    <property type="term" value="P:cell wall organization"/>
    <property type="evidence" value="ECO:0007669"/>
    <property type="project" value="UniProtKB-KW"/>
</dbReference>
<reference evidence="8 9" key="1">
    <citation type="journal article" date="2016" name="Nat. Commun.">
        <title>Thousands of microbial genomes shed light on interconnected biogeochemical processes in an aquifer system.</title>
        <authorList>
            <person name="Anantharaman K."/>
            <person name="Brown C.T."/>
            <person name="Hug L.A."/>
            <person name="Sharon I."/>
            <person name="Castelle C.J."/>
            <person name="Probst A.J."/>
            <person name="Thomas B.C."/>
            <person name="Singh A."/>
            <person name="Wilkins M.J."/>
            <person name="Karaoz U."/>
            <person name="Brodie E.L."/>
            <person name="Williams K.H."/>
            <person name="Hubbard S.S."/>
            <person name="Banfield J.F."/>
        </authorList>
    </citation>
    <scope>NUCLEOTIDE SEQUENCE [LARGE SCALE GENOMIC DNA]</scope>
</reference>
<feature type="site" description="Important for catalytic activity" evidence="7">
    <location>
        <position position="220"/>
    </location>
</feature>
<comment type="similarity">
    <text evidence="7">Belongs to the transglycosylase MltG family.</text>
</comment>
<evidence type="ECO:0000256" key="4">
    <source>
        <dbReference type="ARBA" id="ARBA00023136"/>
    </source>
</evidence>
<evidence type="ECO:0000256" key="5">
    <source>
        <dbReference type="ARBA" id="ARBA00023239"/>
    </source>
</evidence>
<keyword evidence="5 7" id="KW-0456">Lyase</keyword>
<dbReference type="GO" id="GO:0009252">
    <property type="term" value="P:peptidoglycan biosynthetic process"/>
    <property type="evidence" value="ECO:0007669"/>
    <property type="project" value="UniProtKB-UniRule"/>
</dbReference>
<dbReference type="AlphaFoldDB" id="A0A1F4VL42"/>
<keyword evidence="6 7" id="KW-0961">Cell wall biogenesis/degradation</keyword>
<keyword evidence="4 7" id="KW-0472">Membrane</keyword>
<evidence type="ECO:0000313" key="9">
    <source>
        <dbReference type="Proteomes" id="UP000177763"/>
    </source>
</evidence>
<dbReference type="STRING" id="1802630.A3H26_03485"/>
<dbReference type="GO" id="GO:0005886">
    <property type="term" value="C:plasma membrane"/>
    <property type="evidence" value="ECO:0007669"/>
    <property type="project" value="UniProtKB-SubCell"/>
</dbReference>
<protein>
    <recommendedName>
        <fullName evidence="7">Endolytic murein transglycosylase</fullName>
        <ecNumber evidence="7">4.2.2.29</ecNumber>
    </recommendedName>
    <alternativeName>
        <fullName evidence="7">Peptidoglycan lytic transglycosylase</fullName>
    </alternativeName>
    <alternativeName>
        <fullName evidence="7">Peptidoglycan polymerization terminase</fullName>
    </alternativeName>
</protein>
<evidence type="ECO:0000256" key="1">
    <source>
        <dbReference type="ARBA" id="ARBA00022475"/>
    </source>
</evidence>
<sequence length="348" mass="39392">MEELDPKKFHVLDSKTKWKYIFITLVVSLFVLPFAFYKYYVLAINRPSQSGKEITFEIKRGDGVSEISDSLYEKGSINSSVLFKAYLIVNKLHTNVQAGVYKIPAGSNVIQISSMFQKGTNDIKVTFLEGWRVEEFAREAGKRFEKIDYEKFVSLAKNDEGYLFPDTYFFNVDVSEESLLNALKANFISKTKDILTDLALTKADLTKGETIILASIVEREVSKEDDRPIVAGILISRYKNGIKLDADATVQYAVSGNGNYSPTAKNLNEFNWWALNLSNNDLLSDSPYNTRKNIGLPPAPISNPGLSVIKSVLNYKTSLYNYYLTDKKGVTHFAKTLEEHNDNVRKYL</sequence>
<dbReference type="EMBL" id="MEVN01000003">
    <property type="protein sequence ID" value="OGC57869.1"/>
    <property type="molecule type" value="Genomic_DNA"/>
</dbReference>
<evidence type="ECO:0000256" key="7">
    <source>
        <dbReference type="HAMAP-Rule" id="MF_02065"/>
    </source>
</evidence>
<keyword evidence="2 7" id="KW-0812">Transmembrane</keyword>
<comment type="subcellular location">
    <subcellularLocation>
        <location evidence="7">Cell membrane</location>
        <topology evidence="7">Single-pass membrane protein</topology>
    </subcellularLocation>
</comment>
<accession>A0A1F4VL42</accession>
<proteinExistence type="inferred from homology"/>
<evidence type="ECO:0000256" key="6">
    <source>
        <dbReference type="ARBA" id="ARBA00023316"/>
    </source>
</evidence>
<evidence type="ECO:0000256" key="2">
    <source>
        <dbReference type="ARBA" id="ARBA00022692"/>
    </source>
</evidence>
<dbReference type="Proteomes" id="UP000177763">
    <property type="component" value="Unassembled WGS sequence"/>
</dbReference>
<evidence type="ECO:0000256" key="3">
    <source>
        <dbReference type="ARBA" id="ARBA00022989"/>
    </source>
</evidence>
<dbReference type="PANTHER" id="PTHR30518:SF2">
    <property type="entry name" value="ENDOLYTIC MUREIN TRANSGLYCOSYLASE"/>
    <property type="match status" value="1"/>
</dbReference>
<dbReference type="HAMAP" id="MF_02065">
    <property type="entry name" value="MltG"/>
    <property type="match status" value="1"/>
</dbReference>
<comment type="caution">
    <text evidence="8">The sequence shown here is derived from an EMBL/GenBank/DDBJ whole genome shotgun (WGS) entry which is preliminary data.</text>
</comment>
<dbReference type="PANTHER" id="PTHR30518">
    <property type="entry name" value="ENDOLYTIC MUREIN TRANSGLYCOSYLASE"/>
    <property type="match status" value="1"/>
</dbReference>
<evidence type="ECO:0000313" key="8">
    <source>
        <dbReference type="EMBL" id="OGC57869.1"/>
    </source>
</evidence>
<gene>
    <name evidence="7" type="primary">mltG</name>
    <name evidence="8" type="ORF">A3H26_03485</name>
</gene>
<organism evidence="8 9">
    <name type="scientific">candidate division WWE3 bacterium RIFCSPLOWO2_12_FULL_36_10</name>
    <dbReference type="NCBI Taxonomy" id="1802630"/>
    <lineage>
        <taxon>Bacteria</taxon>
        <taxon>Katanobacteria</taxon>
    </lineage>
</organism>
<dbReference type="Pfam" id="PF02618">
    <property type="entry name" value="YceG"/>
    <property type="match status" value="1"/>
</dbReference>
<name>A0A1F4VL42_UNCKA</name>
<dbReference type="InterPro" id="IPR003770">
    <property type="entry name" value="MLTG-like"/>
</dbReference>
<dbReference type="NCBIfam" id="TIGR00247">
    <property type="entry name" value="endolytic transglycosylase MltG"/>
    <property type="match status" value="1"/>
</dbReference>
<keyword evidence="3 7" id="KW-1133">Transmembrane helix</keyword>
<keyword evidence="1 7" id="KW-1003">Cell membrane</keyword>